<proteinExistence type="inferred from homology"/>
<evidence type="ECO:0000313" key="11">
    <source>
        <dbReference type="Proteomes" id="UP000464054"/>
    </source>
</evidence>
<evidence type="ECO:0000256" key="5">
    <source>
        <dbReference type="ARBA" id="ARBA00023186"/>
    </source>
</evidence>
<dbReference type="FunFam" id="2.60.34.10:FF:000005">
    <property type="entry name" value="Chaperone protein HscA homolog"/>
    <property type="match status" value="1"/>
</dbReference>
<evidence type="ECO:0000256" key="1">
    <source>
        <dbReference type="ARBA" id="ARBA00007381"/>
    </source>
</evidence>
<dbReference type="InterPro" id="IPR029047">
    <property type="entry name" value="HSP70_peptide-bd_sf"/>
</dbReference>
<evidence type="ECO:0000256" key="6">
    <source>
        <dbReference type="ARBA" id="ARBA00025329"/>
    </source>
</evidence>
<dbReference type="GO" id="GO:0140662">
    <property type="term" value="F:ATP-dependent protein folding chaperone"/>
    <property type="evidence" value="ECO:0007669"/>
    <property type="project" value="InterPro"/>
</dbReference>
<dbReference type="SUPFAM" id="SSF100934">
    <property type="entry name" value="Heat shock protein 70kD (HSP70), C-terminal subdomain"/>
    <property type="match status" value="1"/>
</dbReference>
<evidence type="ECO:0000256" key="7">
    <source>
        <dbReference type="HAMAP-Rule" id="MF_00679"/>
    </source>
</evidence>
<dbReference type="PROSITE" id="PS01036">
    <property type="entry name" value="HSP70_3"/>
    <property type="match status" value="1"/>
</dbReference>
<evidence type="ECO:0000313" key="12">
    <source>
        <dbReference type="Proteomes" id="UP001617714"/>
    </source>
</evidence>
<evidence type="ECO:0000256" key="8">
    <source>
        <dbReference type="RuleBase" id="RU003322"/>
    </source>
</evidence>
<dbReference type="Gene3D" id="1.20.1270.10">
    <property type="match status" value="1"/>
</dbReference>
<comment type="similarity">
    <text evidence="1 7 8">Belongs to the heat shock protein 70 family.</text>
</comment>
<keyword evidence="5 7" id="KW-0143">Chaperone</keyword>
<evidence type="ECO:0000313" key="9">
    <source>
        <dbReference type="EMBL" id="MFJ5322295.1"/>
    </source>
</evidence>
<dbReference type="InterPro" id="IPR018181">
    <property type="entry name" value="Heat_shock_70_CS"/>
</dbReference>
<dbReference type="SUPFAM" id="SSF100920">
    <property type="entry name" value="Heat shock protein 70kD (HSP70), peptide-binding domain"/>
    <property type="match status" value="1"/>
</dbReference>
<dbReference type="InterPro" id="IPR010236">
    <property type="entry name" value="ISC_FeS_clus_asmbl_HscA"/>
</dbReference>
<dbReference type="GO" id="GO:0005524">
    <property type="term" value="F:ATP binding"/>
    <property type="evidence" value="ECO:0007669"/>
    <property type="project" value="UniProtKB-KW"/>
</dbReference>
<dbReference type="PROSITE" id="PS00329">
    <property type="entry name" value="HSP70_2"/>
    <property type="match status" value="1"/>
</dbReference>
<keyword evidence="9" id="KW-0378">Hydrolase</keyword>
<protein>
    <recommendedName>
        <fullName evidence="2 7">Chaperone protein HscA</fullName>
    </recommendedName>
    <alternativeName>
        <fullName evidence="7">Hsc66</fullName>
    </alternativeName>
</protein>
<dbReference type="PROSITE" id="PS00297">
    <property type="entry name" value="HSP70_1"/>
    <property type="match status" value="1"/>
</dbReference>
<dbReference type="Pfam" id="PF00012">
    <property type="entry name" value="HSP70"/>
    <property type="match status" value="1"/>
</dbReference>
<reference evidence="10" key="2">
    <citation type="journal article" date="2022" name="Plant Pathol J">
        <title>Comparative Genomic Analysis of Pathogenic Factors of Pectobacterium Species Isolated in South Korea Using Whole-Genome Sequencing.</title>
        <authorList>
            <person name="Jee S."/>
            <person name="Kang I.J."/>
            <person name="Bak G."/>
            <person name="Kang S."/>
            <person name="Lee J."/>
            <person name="Heu S."/>
            <person name="Hwang I."/>
        </authorList>
    </citation>
    <scope>NUCLEOTIDE SEQUENCE</scope>
    <source>
        <strain evidence="10">PZ1</strain>
    </source>
</reference>
<gene>
    <name evidence="7 10" type="primary">hscA</name>
    <name evidence="9" type="ORF">ACIPSN_13205</name>
    <name evidence="10" type="ORF">GMX10_13470</name>
</gene>
<comment type="function">
    <text evidence="6 7">Chaperone involved in the maturation of iron-sulfur cluster-containing proteins. Has a low intrinsic ATPase activity which is markedly stimulated by HscB. Involved in the maturation of IscU.</text>
</comment>
<dbReference type="RefSeq" id="WP_039486086.1">
    <property type="nucleotide sequence ID" value="NZ_CP046377.1"/>
</dbReference>
<dbReference type="EMBL" id="JBIXKD010000013">
    <property type="protein sequence ID" value="MFJ5322295.1"/>
    <property type="molecule type" value="Genomic_DNA"/>
</dbReference>
<evidence type="ECO:0000313" key="10">
    <source>
        <dbReference type="EMBL" id="QHQ24961.1"/>
    </source>
</evidence>
<dbReference type="FunFam" id="3.30.420.40:FF:000046">
    <property type="entry name" value="Chaperone protein HscA"/>
    <property type="match status" value="1"/>
</dbReference>
<dbReference type="Gene3D" id="3.90.640.10">
    <property type="entry name" value="Actin, Chain A, domain 4"/>
    <property type="match status" value="1"/>
</dbReference>
<dbReference type="PANTHER" id="PTHR19375">
    <property type="entry name" value="HEAT SHOCK PROTEIN 70KDA"/>
    <property type="match status" value="1"/>
</dbReference>
<dbReference type="CDD" id="cd10236">
    <property type="entry name" value="ASKHA_NBD_HSP70_HscA"/>
    <property type="match status" value="1"/>
</dbReference>
<dbReference type="AlphaFoldDB" id="A0AAP9LD96"/>
<organism evidence="10 11">
    <name type="scientific">Pectobacterium parvum</name>
    <dbReference type="NCBI Taxonomy" id="2778550"/>
    <lineage>
        <taxon>Bacteria</taxon>
        <taxon>Pseudomonadati</taxon>
        <taxon>Pseudomonadota</taxon>
        <taxon>Gammaproteobacteria</taxon>
        <taxon>Enterobacterales</taxon>
        <taxon>Pectobacteriaceae</taxon>
        <taxon>Pectobacterium</taxon>
    </lineage>
</organism>
<dbReference type="GO" id="GO:0016887">
    <property type="term" value="F:ATP hydrolysis activity"/>
    <property type="evidence" value="ECO:0007669"/>
    <property type="project" value="UniProtKB-UniRule"/>
</dbReference>
<accession>A0AAP9LD96</accession>
<name>A0AAP9LD96_9GAMM</name>
<sequence>MALLQISEPGLSAAPHQRRLAVGIDLGTTHSLVATVRSGEAQTLADSDGRDLLPSVVHYRHDGHSVGWDARNNAAHDLENTVSSVKRLMGRSLDDIQQRYPHLPYHFHASDNGLPLIQTSAGNLNPVQVSADILSALAARAEAALGVPDGVVITVPAYFDDAQRQGTKDAARLAGLHVLRLLNEPTAAAIAYGLDSGKEGVIAIYDLGGGTFDISILRLSRGVFEVLATGGDSALGGDDFDHLLAEWLREQAGIHDRDDRQLDHAFRHAAVKAKVALSSAESVRVDVAGWQGDITREQFDSLIASLVKRTLLSCRRTLKDAGLTPEDVLEVVMVGGSTRVPLVRAHVGTFFGRTPLTSIDPDKVVAIGAAIQADILVGNKPDSDMLLLDVIPLSLGLETMGGLVEKIIPRNTTIPVARAQEFTTFKDGQSGMMIHVLQGEREMVADCRSLARFSLRGLPPLPAGGAHIRVTFQVDADGLLSVTAMEKSTGVEASIQVKPSYGLSDTEIATMITDSMLNAKEDVGARRLAEQKVEASRVLESLQSALVADAELLSNDEKGIIVAASEHLHTMMQGSDPVAIEAAIKTVDQQTQEFAARRMDASIRRALAGHSVDEV</sequence>
<dbReference type="HAMAP" id="MF_00679">
    <property type="entry name" value="HscA"/>
    <property type="match status" value="1"/>
</dbReference>
<evidence type="ECO:0000256" key="3">
    <source>
        <dbReference type="ARBA" id="ARBA00022741"/>
    </source>
</evidence>
<dbReference type="Proteomes" id="UP001617714">
    <property type="component" value="Unassembled WGS sequence"/>
</dbReference>
<dbReference type="Proteomes" id="UP000464054">
    <property type="component" value="Chromosome"/>
</dbReference>
<dbReference type="InterPro" id="IPR042039">
    <property type="entry name" value="HscA_NBD"/>
</dbReference>
<dbReference type="NCBIfam" id="TIGR01991">
    <property type="entry name" value="HscA"/>
    <property type="match status" value="1"/>
</dbReference>
<evidence type="ECO:0000256" key="4">
    <source>
        <dbReference type="ARBA" id="ARBA00022840"/>
    </source>
</evidence>
<reference evidence="11" key="1">
    <citation type="submission" date="2019-11" db="EMBL/GenBank/DDBJ databases">
        <authorList>
            <person name="Jee S."/>
        </authorList>
    </citation>
    <scope>NUCLEOTIDE SEQUENCE [LARGE SCALE GENOMIC DNA]</scope>
    <source>
        <strain evidence="11">PZ1</strain>
    </source>
</reference>
<dbReference type="InterPro" id="IPR013126">
    <property type="entry name" value="Hsp_70_fam"/>
</dbReference>
<dbReference type="SUPFAM" id="SSF53067">
    <property type="entry name" value="Actin-like ATPase domain"/>
    <property type="match status" value="2"/>
</dbReference>
<keyword evidence="4 7" id="KW-0067">ATP-binding</keyword>
<dbReference type="EMBL" id="CP046377">
    <property type="protein sequence ID" value="QHQ24961.1"/>
    <property type="molecule type" value="Genomic_DNA"/>
</dbReference>
<evidence type="ECO:0000256" key="2">
    <source>
        <dbReference type="ARBA" id="ARBA00018474"/>
    </source>
</evidence>
<dbReference type="GO" id="GO:0016226">
    <property type="term" value="P:iron-sulfur cluster assembly"/>
    <property type="evidence" value="ECO:0007669"/>
    <property type="project" value="InterPro"/>
</dbReference>
<dbReference type="NCBIfam" id="NF003520">
    <property type="entry name" value="PRK05183.1"/>
    <property type="match status" value="1"/>
</dbReference>
<dbReference type="PRINTS" id="PR00301">
    <property type="entry name" value="HEATSHOCK70"/>
</dbReference>
<dbReference type="InterPro" id="IPR029048">
    <property type="entry name" value="HSP70_C_sf"/>
</dbReference>
<dbReference type="Gene3D" id="2.60.34.10">
    <property type="entry name" value="Substrate Binding Domain Of DNAk, Chain A, domain 1"/>
    <property type="match status" value="1"/>
</dbReference>
<dbReference type="Gene3D" id="3.30.420.40">
    <property type="match status" value="2"/>
</dbReference>
<dbReference type="InterPro" id="IPR043129">
    <property type="entry name" value="ATPase_NBD"/>
</dbReference>
<keyword evidence="3 7" id="KW-0547">Nucleotide-binding</keyword>
<dbReference type="GO" id="GO:0051082">
    <property type="term" value="F:unfolded protein binding"/>
    <property type="evidence" value="ECO:0007669"/>
    <property type="project" value="InterPro"/>
</dbReference>
<keyword evidence="12" id="KW-1185">Reference proteome</keyword>
<reference evidence="9 12" key="3">
    <citation type="submission" date="2024-10" db="EMBL/GenBank/DDBJ databases">
        <authorList>
            <person name="Lu C.-H."/>
        </authorList>
    </citation>
    <scope>NUCLEOTIDE SEQUENCE [LARGE SCALE GENOMIC DNA]</scope>
    <source>
        <strain evidence="9 12">22QBSP01-2</strain>
    </source>
</reference>